<protein>
    <submittedName>
        <fullName evidence="3">Uncharacterized protein</fullName>
    </submittedName>
</protein>
<reference evidence="3 4" key="1">
    <citation type="journal article" date="2021" name="Elife">
        <title>Chloroplast acquisition without the gene transfer in kleptoplastic sea slugs, Plakobranchus ocellatus.</title>
        <authorList>
            <person name="Maeda T."/>
            <person name="Takahashi S."/>
            <person name="Yoshida T."/>
            <person name="Shimamura S."/>
            <person name="Takaki Y."/>
            <person name="Nagai Y."/>
            <person name="Toyoda A."/>
            <person name="Suzuki Y."/>
            <person name="Arimoto A."/>
            <person name="Ishii H."/>
            <person name="Satoh N."/>
            <person name="Nishiyama T."/>
            <person name="Hasebe M."/>
            <person name="Maruyama T."/>
            <person name="Minagawa J."/>
            <person name="Obokata J."/>
            <person name="Shigenobu S."/>
        </authorList>
    </citation>
    <scope>NUCLEOTIDE SEQUENCE [LARGE SCALE GENOMIC DNA]</scope>
</reference>
<evidence type="ECO:0000313" key="3">
    <source>
        <dbReference type="EMBL" id="GFO35966.1"/>
    </source>
</evidence>
<evidence type="ECO:0000256" key="1">
    <source>
        <dbReference type="SAM" id="Coils"/>
    </source>
</evidence>
<dbReference type="EMBL" id="BLXT01007036">
    <property type="protein sequence ID" value="GFO35966.1"/>
    <property type="molecule type" value="Genomic_DNA"/>
</dbReference>
<sequence length="547" mass="62955">MAEEGSDKEPAELGRKETNCTNFPLEVQEPFNLQHLIDDDVFQALRKHFHMTGKGRRPDLPKNLVVTRGLLLQLYILKEESQESFKTLKVWLDKLAPELASVTEGRIKHRVTSIVESCKQMSQDVACQYLQAKHDFHALVGSLAELGLNRQHLLEGYNLPEQLPVEMVNNHVVVSLEQFRAKEKQPAAFVVKWLKTLSKSCASLTDKQVKYKSSLVITKAKTLSKNEKDMEALELFLKCDFPQDSVHQQTDDQCQLKCSECAILKQTIKKLERDYKLLETKVADLSLQNNIKDEICVDVKRLYQENSCLEASIKQLKNKLKDVYEYKKSMSQELERLKSSNMYRKNQEYKKSLEKFEDQKNHVMNELKQEQVKHSQFETTISTLKSKVKEEQNLKSYYKASFRKEKEKTCELNKMLTFDFENTIENIKIREDGSSHRYSDDVRKTFYALQGEANVPATNCSKAWLPSNDFFKMAFNLLSQLIDRSTNEEDEDVGSPVDDVGDEIDDESDVDLDGEEGEDDGLSLDSSDDDESSLELDLDLVLAQVPR</sequence>
<gene>
    <name evidence="3" type="ORF">PoB_006247100</name>
</gene>
<comment type="caution">
    <text evidence="3">The sequence shown here is derived from an EMBL/GenBank/DDBJ whole genome shotgun (WGS) entry which is preliminary data.</text>
</comment>
<evidence type="ECO:0000313" key="4">
    <source>
        <dbReference type="Proteomes" id="UP000735302"/>
    </source>
</evidence>
<dbReference type="AlphaFoldDB" id="A0AAV4CVM8"/>
<proteinExistence type="predicted"/>
<accession>A0AAV4CVM8</accession>
<keyword evidence="1" id="KW-0175">Coiled coil</keyword>
<name>A0AAV4CVM8_9GAST</name>
<dbReference type="Proteomes" id="UP000735302">
    <property type="component" value="Unassembled WGS sequence"/>
</dbReference>
<organism evidence="3 4">
    <name type="scientific">Plakobranchus ocellatus</name>
    <dbReference type="NCBI Taxonomy" id="259542"/>
    <lineage>
        <taxon>Eukaryota</taxon>
        <taxon>Metazoa</taxon>
        <taxon>Spiralia</taxon>
        <taxon>Lophotrochozoa</taxon>
        <taxon>Mollusca</taxon>
        <taxon>Gastropoda</taxon>
        <taxon>Heterobranchia</taxon>
        <taxon>Euthyneura</taxon>
        <taxon>Panpulmonata</taxon>
        <taxon>Sacoglossa</taxon>
        <taxon>Placobranchoidea</taxon>
        <taxon>Plakobranchidae</taxon>
        <taxon>Plakobranchus</taxon>
    </lineage>
</organism>
<feature type="region of interest" description="Disordered" evidence="2">
    <location>
        <begin position="485"/>
        <end position="538"/>
    </location>
</feature>
<feature type="coiled-coil region" evidence="1">
    <location>
        <begin position="261"/>
        <end position="373"/>
    </location>
</feature>
<keyword evidence="4" id="KW-1185">Reference proteome</keyword>
<evidence type="ECO:0000256" key="2">
    <source>
        <dbReference type="SAM" id="MobiDB-lite"/>
    </source>
</evidence>
<feature type="compositionally biased region" description="Acidic residues" evidence="2">
    <location>
        <begin position="488"/>
        <end position="538"/>
    </location>
</feature>